<dbReference type="InterPro" id="IPR037171">
    <property type="entry name" value="NagB/RpiA_transferase-like"/>
</dbReference>
<dbReference type="GO" id="GO:0030272">
    <property type="term" value="F:5-formyltetrahydrofolate cyclo-ligase activity"/>
    <property type="evidence" value="ECO:0007669"/>
    <property type="project" value="UniProtKB-EC"/>
</dbReference>
<evidence type="ECO:0000256" key="2">
    <source>
        <dbReference type="ARBA" id="ARBA00022741"/>
    </source>
</evidence>
<reference evidence="7 8" key="1">
    <citation type="journal article" date="2023" name="Elife">
        <title>Identification of key yeast species and microbe-microbe interactions impacting larval growth of Drosophila in the wild.</title>
        <authorList>
            <person name="Mure A."/>
            <person name="Sugiura Y."/>
            <person name="Maeda R."/>
            <person name="Honda K."/>
            <person name="Sakurai N."/>
            <person name="Takahashi Y."/>
            <person name="Watada M."/>
            <person name="Katoh T."/>
            <person name="Gotoh A."/>
            <person name="Gotoh Y."/>
            <person name="Taniguchi I."/>
            <person name="Nakamura K."/>
            <person name="Hayashi T."/>
            <person name="Katayama T."/>
            <person name="Uemura T."/>
            <person name="Hattori Y."/>
        </authorList>
    </citation>
    <scope>NUCLEOTIDE SEQUENCE [LARGE SCALE GENOMIC DNA]</scope>
    <source>
        <strain evidence="7 8">PK-24</strain>
    </source>
</reference>
<dbReference type="Gene3D" id="3.40.50.10420">
    <property type="entry name" value="NagB/RpiA/CoA transferase-like"/>
    <property type="match status" value="1"/>
</dbReference>
<dbReference type="GO" id="GO:0005739">
    <property type="term" value="C:mitochondrion"/>
    <property type="evidence" value="ECO:0007669"/>
    <property type="project" value="TreeGrafter"/>
</dbReference>
<comment type="catalytic activity">
    <reaction evidence="4">
        <text>(6S)-5-formyl-5,6,7,8-tetrahydrofolate + ATP = (6R)-5,10-methenyltetrahydrofolate + ADP + phosphate</text>
        <dbReference type="Rhea" id="RHEA:10488"/>
        <dbReference type="ChEBI" id="CHEBI:30616"/>
        <dbReference type="ChEBI" id="CHEBI:43474"/>
        <dbReference type="ChEBI" id="CHEBI:57455"/>
        <dbReference type="ChEBI" id="CHEBI:57457"/>
        <dbReference type="ChEBI" id="CHEBI:456216"/>
        <dbReference type="EC" id="6.3.3.2"/>
    </reaction>
</comment>
<dbReference type="InterPro" id="IPR002698">
    <property type="entry name" value="FTHF_cligase"/>
</dbReference>
<accession>A0AAV5R7S0</accession>
<keyword evidence="2 6" id="KW-0547">Nucleotide-binding</keyword>
<dbReference type="PIRSF" id="PIRSF006806">
    <property type="entry name" value="FTHF_cligase"/>
    <property type="match status" value="1"/>
</dbReference>
<dbReference type="EC" id="6.3.3.2" evidence="5"/>
<keyword evidence="3 6" id="KW-0067">ATP-binding</keyword>
<dbReference type="EMBL" id="BTGB01000004">
    <property type="protein sequence ID" value="GMM46646.1"/>
    <property type="molecule type" value="Genomic_DNA"/>
</dbReference>
<dbReference type="GO" id="GO:0009396">
    <property type="term" value="P:folic acid-containing compound biosynthetic process"/>
    <property type="evidence" value="ECO:0007669"/>
    <property type="project" value="TreeGrafter"/>
</dbReference>
<dbReference type="PANTHER" id="PTHR23407">
    <property type="entry name" value="ATPASE INHIBITOR/5-FORMYLTETRAHYDROFOLATE CYCLO-LIGASE"/>
    <property type="match status" value="1"/>
</dbReference>
<dbReference type="Pfam" id="PF01812">
    <property type="entry name" value="5-FTHF_cyc-lig"/>
    <property type="match status" value="1"/>
</dbReference>
<evidence type="ECO:0000313" key="7">
    <source>
        <dbReference type="EMBL" id="GMM46646.1"/>
    </source>
</evidence>
<proteinExistence type="inferred from homology"/>
<sequence>MQAIKRKTRNEIATIVSSIEVSQLNEYGKLVANAINTIPQLNSIKSVGLYLNMPTGELPTDYLLKNCFDKNINVYLPRVENLKTHNDNSRFNKQWGCLHFIKSNSWNDVLNYTPRGRYNLREPPYEISNDLLLSSNPSLDVLFLPGVAFTPSGRRLGHGAGFYDDFLARYRLLNNNKLPILVGVSLPHQILFDSEKIPLEEHDVLLDYVVAGDKVYSCKDYTTV</sequence>
<dbReference type="PANTHER" id="PTHR23407:SF1">
    <property type="entry name" value="5-FORMYLTETRAHYDROFOLATE CYCLO-LIGASE"/>
    <property type="match status" value="1"/>
</dbReference>
<evidence type="ECO:0000256" key="4">
    <source>
        <dbReference type="ARBA" id="ARBA00036539"/>
    </source>
</evidence>
<name>A0AAV5R7S0_PICKL</name>
<evidence type="ECO:0000313" key="8">
    <source>
        <dbReference type="Proteomes" id="UP001378960"/>
    </source>
</evidence>
<feature type="binding site" evidence="6">
    <location>
        <position position="57"/>
    </location>
    <ligand>
        <name>substrate</name>
    </ligand>
</feature>
<organism evidence="7 8">
    <name type="scientific">Pichia kluyveri</name>
    <name type="common">Yeast</name>
    <dbReference type="NCBI Taxonomy" id="36015"/>
    <lineage>
        <taxon>Eukaryota</taxon>
        <taxon>Fungi</taxon>
        <taxon>Dikarya</taxon>
        <taxon>Ascomycota</taxon>
        <taxon>Saccharomycotina</taxon>
        <taxon>Pichiomycetes</taxon>
        <taxon>Pichiales</taxon>
        <taxon>Pichiaceae</taxon>
        <taxon>Pichia</taxon>
    </lineage>
</organism>
<evidence type="ECO:0000256" key="1">
    <source>
        <dbReference type="ARBA" id="ARBA00010638"/>
    </source>
</evidence>
<gene>
    <name evidence="7" type="ORF">DAPK24_032210</name>
</gene>
<feature type="binding site" evidence="6">
    <location>
        <position position="51"/>
    </location>
    <ligand>
        <name>substrate</name>
    </ligand>
</feature>
<evidence type="ECO:0000256" key="6">
    <source>
        <dbReference type="PIRSR" id="PIRSR006806-1"/>
    </source>
</evidence>
<evidence type="ECO:0000256" key="5">
    <source>
        <dbReference type="ARBA" id="ARBA00038966"/>
    </source>
</evidence>
<dbReference type="AlphaFoldDB" id="A0AAV5R7S0"/>
<comment type="similarity">
    <text evidence="1">Belongs to the 5-formyltetrahydrofolate cyclo-ligase family.</text>
</comment>
<dbReference type="InterPro" id="IPR024185">
    <property type="entry name" value="FTHF_cligase-like_sf"/>
</dbReference>
<dbReference type="SUPFAM" id="SSF100950">
    <property type="entry name" value="NagB/RpiA/CoA transferase-like"/>
    <property type="match status" value="1"/>
</dbReference>
<comment type="caution">
    <text evidence="7">The sequence shown here is derived from an EMBL/GenBank/DDBJ whole genome shotgun (WGS) entry which is preliminary data.</text>
</comment>
<protein>
    <recommendedName>
        <fullName evidence="5">5-formyltetrahydrofolate cyclo-ligase</fullName>
        <ecNumber evidence="5">6.3.3.2</ecNumber>
    </recommendedName>
</protein>
<dbReference type="GO" id="GO:0035999">
    <property type="term" value="P:tetrahydrofolate interconversion"/>
    <property type="evidence" value="ECO:0007669"/>
    <property type="project" value="TreeGrafter"/>
</dbReference>
<dbReference type="Proteomes" id="UP001378960">
    <property type="component" value="Unassembled WGS sequence"/>
</dbReference>
<feature type="binding site" evidence="6">
    <location>
        <begin position="155"/>
        <end position="163"/>
    </location>
    <ligand>
        <name>ATP</name>
        <dbReference type="ChEBI" id="CHEBI:30616"/>
    </ligand>
</feature>
<evidence type="ECO:0000256" key="3">
    <source>
        <dbReference type="ARBA" id="ARBA00022840"/>
    </source>
</evidence>
<feature type="binding site" evidence="6">
    <location>
        <begin position="5"/>
        <end position="9"/>
    </location>
    <ligand>
        <name>ATP</name>
        <dbReference type="ChEBI" id="CHEBI:30616"/>
    </ligand>
</feature>
<keyword evidence="8" id="KW-1185">Reference proteome</keyword>
<dbReference type="GO" id="GO:0005524">
    <property type="term" value="F:ATP binding"/>
    <property type="evidence" value="ECO:0007669"/>
    <property type="project" value="UniProtKB-KW"/>
</dbReference>